<dbReference type="InterPro" id="IPR004045">
    <property type="entry name" value="Glutathione_S-Trfase_N"/>
</dbReference>
<dbReference type="EMBL" id="PFBI01000006">
    <property type="protein sequence ID" value="PIR84548.1"/>
    <property type="molecule type" value="Genomic_DNA"/>
</dbReference>
<dbReference type="Pfam" id="PF00043">
    <property type="entry name" value="GST_C"/>
    <property type="match status" value="1"/>
</dbReference>
<reference evidence="4" key="1">
    <citation type="submission" date="2017-09" db="EMBL/GenBank/DDBJ databases">
        <title>Depth-based differentiation of microbial function through sediment-hosted aquifers and enrichment of novel symbionts in the deep terrestrial subsurface.</title>
        <authorList>
            <person name="Probst A.J."/>
            <person name="Ladd B."/>
            <person name="Jarett J.K."/>
            <person name="Geller-Mcgrath D.E."/>
            <person name="Sieber C.M.K."/>
            <person name="Emerson J.B."/>
            <person name="Anantharaman K."/>
            <person name="Thomas B.C."/>
            <person name="Malmstrom R."/>
            <person name="Stieglmeier M."/>
            <person name="Klingl A."/>
            <person name="Woyke T."/>
            <person name="Ryan C.M."/>
            <person name="Banfield J.F."/>
        </authorList>
    </citation>
    <scope>NUCLEOTIDE SEQUENCE [LARGE SCALE GENOMIC DNA]</scope>
</reference>
<dbReference type="CDD" id="cd00570">
    <property type="entry name" value="GST_N_family"/>
    <property type="match status" value="1"/>
</dbReference>
<proteinExistence type="predicted"/>
<dbReference type="SFLD" id="SFLDS00019">
    <property type="entry name" value="Glutathione_Transferase_(cytos"/>
    <property type="match status" value="1"/>
</dbReference>
<organism evidence="3 4">
    <name type="scientific">Candidatus Kaiserbacteria bacterium CG10_big_fil_rev_8_21_14_0_10_47_16</name>
    <dbReference type="NCBI Taxonomy" id="1974608"/>
    <lineage>
        <taxon>Bacteria</taxon>
        <taxon>Candidatus Kaiseribacteriota</taxon>
    </lineage>
</organism>
<dbReference type="PROSITE" id="PS51354">
    <property type="entry name" value="GLUTAREDOXIN_2"/>
    <property type="match status" value="1"/>
</dbReference>
<evidence type="ECO:0000313" key="4">
    <source>
        <dbReference type="Proteomes" id="UP000229344"/>
    </source>
</evidence>
<dbReference type="InterPro" id="IPR040079">
    <property type="entry name" value="Glutathione_S-Trfase"/>
</dbReference>
<dbReference type="PROSITE" id="PS50404">
    <property type="entry name" value="GST_NTER"/>
    <property type="match status" value="1"/>
</dbReference>
<sequence>MKYILHSYRRCPFCIRVRIMMHLKGVPYEVVEEPLRAWTKWLQEWAEKNGERPRVPLLRIVAEDGSETVIPESDDINIFLDTHHGSREYIPDEGTGEYQEMQTWLAWCADELKPMIDLYKYGEQLQFDPEKHIAHTAALRQRVEKLELQLTGHSFLVDERLTLADIAVIPFIRQIMRTREGEFDFTDFPKVEAWTRALIETEWFKEEVMKKYPLAPEGE</sequence>
<evidence type="ECO:0000259" key="1">
    <source>
        <dbReference type="PROSITE" id="PS50404"/>
    </source>
</evidence>
<comment type="caution">
    <text evidence="3">The sequence shown here is derived from an EMBL/GenBank/DDBJ whole genome shotgun (WGS) entry which is preliminary data.</text>
</comment>
<dbReference type="Proteomes" id="UP000229344">
    <property type="component" value="Unassembled WGS sequence"/>
</dbReference>
<dbReference type="InterPro" id="IPR010987">
    <property type="entry name" value="Glutathione-S-Trfase_C-like"/>
</dbReference>
<name>A0A2H0UDP5_9BACT</name>
<evidence type="ECO:0008006" key="5">
    <source>
        <dbReference type="Google" id="ProtNLM"/>
    </source>
</evidence>
<dbReference type="SUPFAM" id="SSF47616">
    <property type="entry name" value="GST C-terminal domain-like"/>
    <property type="match status" value="1"/>
</dbReference>
<dbReference type="AlphaFoldDB" id="A0A2H0UDP5"/>
<accession>A0A2H0UDP5</accession>
<protein>
    <recommendedName>
        <fullName evidence="5">Glutathione S-transferase</fullName>
    </recommendedName>
</protein>
<dbReference type="Gene3D" id="1.20.1050.10">
    <property type="match status" value="1"/>
</dbReference>
<dbReference type="InterPro" id="IPR004046">
    <property type="entry name" value="GST_C"/>
</dbReference>
<dbReference type="PANTHER" id="PTHR44051">
    <property type="entry name" value="GLUTATHIONE S-TRANSFERASE-RELATED"/>
    <property type="match status" value="1"/>
</dbReference>
<evidence type="ECO:0000313" key="3">
    <source>
        <dbReference type="EMBL" id="PIR84548.1"/>
    </source>
</evidence>
<feature type="domain" description="GST C-terminal" evidence="2">
    <location>
        <begin position="94"/>
        <end position="217"/>
    </location>
</feature>
<feature type="domain" description="GST N-terminal" evidence="1">
    <location>
        <begin position="1"/>
        <end position="88"/>
    </location>
</feature>
<dbReference type="SUPFAM" id="SSF52833">
    <property type="entry name" value="Thioredoxin-like"/>
    <property type="match status" value="1"/>
</dbReference>
<dbReference type="InterPro" id="IPR036282">
    <property type="entry name" value="Glutathione-S-Trfase_C_sf"/>
</dbReference>
<dbReference type="Pfam" id="PF13409">
    <property type="entry name" value="GST_N_2"/>
    <property type="match status" value="1"/>
</dbReference>
<dbReference type="InterPro" id="IPR036249">
    <property type="entry name" value="Thioredoxin-like_sf"/>
</dbReference>
<dbReference type="SFLD" id="SFLDG00358">
    <property type="entry name" value="Main_(cytGST)"/>
    <property type="match status" value="1"/>
</dbReference>
<dbReference type="Gene3D" id="3.40.30.10">
    <property type="entry name" value="Glutaredoxin"/>
    <property type="match status" value="1"/>
</dbReference>
<dbReference type="PROSITE" id="PS50405">
    <property type="entry name" value="GST_CTER"/>
    <property type="match status" value="1"/>
</dbReference>
<dbReference type="PANTHER" id="PTHR44051:SF8">
    <property type="entry name" value="GLUTATHIONE S-TRANSFERASE GSTA"/>
    <property type="match status" value="1"/>
</dbReference>
<evidence type="ECO:0000259" key="2">
    <source>
        <dbReference type="PROSITE" id="PS50405"/>
    </source>
</evidence>
<gene>
    <name evidence="3" type="ORF">COU16_03145</name>
</gene>